<dbReference type="EMBL" id="ML995480">
    <property type="protein sequence ID" value="KAF2144272.1"/>
    <property type="molecule type" value="Genomic_DNA"/>
</dbReference>
<evidence type="ECO:0000313" key="2">
    <source>
        <dbReference type="Proteomes" id="UP000799438"/>
    </source>
</evidence>
<gene>
    <name evidence="1" type="ORF">K452DRAFT_155748</name>
</gene>
<evidence type="ECO:0000313" key="1">
    <source>
        <dbReference type="EMBL" id="KAF2144272.1"/>
    </source>
</evidence>
<proteinExistence type="predicted"/>
<dbReference type="RefSeq" id="XP_033399984.1">
    <property type="nucleotide sequence ID" value="XM_033535595.1"/>
</dbReference>
<keyword evidence="2" id="KW-1185">Reference proteome</keyword>
<reference evidence="1" key="1">
    <citation type="journal article" date="2020" name="Stud. Mycol.">
        <title>101 Dothideomycetes genomes: a test case for predicting lifestyles and emergence of pathogens.</title>
        <authorList>
            <person name="Haridas S."/>
            <person name="Albert R."/>
            <person name="Binder M."/>
            <person name="Bloem J."/>
            <person name="Labutti K."/>
            <person name="Salamov A."/>
            <person name="Andreopoulos B."/>
            <person name="Baker S."/>
            <person name="Barry K."/>
            <person name="Bills G."/>
            <person name="Bluhm B."/>
            <person name="Cannon C."/>
            <person name="Castanera R."/>
            <person name="Culley D."/>
            <person name="Daum C."/>
            <person name="Ezra D."/>
            <person name="Gonzalez J."/>
            <person name="Henrissat B."/>
            <person name="Kuo A."/>
            <person name="Liang C."/>
            <person name="Lipzen A."/>
            <person name="Lutzoni F."/>
            <person name="Magnuson J."/>
            <person name="Mondo S."/>
            <person name="Nolan M."/>
            <person name="Ohm R."/>
            <person name="Pangilinan J."/>
            <person name="Park H.-J."/>
            <person name="Ramirez L."/>
            <person name="Alfaro M."/>
            <person name="Sun H."/>
            <person name="Tritt A."/>
            <person name="Yoshinaga Y."/>
            <person name="Zwiers L.-H."/>
            <person name="Turgeon B."/>
            <person name="Goodwin S."/>
            <person name="Spatafora J."/>
            <person name="Crous P."/>
            <person name="Grigoriev I."/>
        </authorList>
    </citation>
    <scope>NUCLEOTIDE SEQUENCE</scope>
    <source>
        <strain evidence="1">CBS 121167</strain>
    </source>
</reference>
<name>A0A6A6BJH6_9PEZI</name>
<organism evidence="1 2">
    <name type="scientific">Aplosporella prunicola CBS 121167</name>
    <dbReference type="NCBI Taxonomy" id="1176127"/>
    <lineage>
        <taxon>Eukaryota</taxon>
        <taxon>Fungi</taxon>
        <taxon>Dikarya</taxon>
        <taxon>Ascomycota</taxon>
        <taxon>Pezizomycotina</taxon>
        <taxon>Dothideomycetes</taxon>
        <taxon>Dothideomycetes incertae sedis</taxon>
        <taxon>Botryosphaeriales</taxon>
        <taxon>Aplosporellaceae</taxon>
        <taxon>Aplosporella</taxon>
    </lineage>
</organism>
<accession>A0A6A6BJH6</accession>
<dbReference type="AlphaFoldDB" id="A0A6A6BJH6"/>
<protein>
    <submittedName>
        <fullName evidence="1">Uncharacterized protein</fullName>
    </submittedName>
</protein>
<dbReference type="Proteomes" id="UP000799438">
    <property type="component" value="Unassembled WGS sequence"/>
</dbReference>
<sequence length="152" mass="17146">MRTASQHRRASQKSHAQRARCAPLSCSVCARCHRARKNRTPGEYDSAATARQMKGKRTRPDMLCCSPVAPRFHQRSYHGVNPFVKCVRERKGGKKQMKNTADEHERDCPFSHATNTFGKCFAIIPPRHRLRERKGCDPTPGHAFCIGSALVC</sequence>
<dbReference type="GeneID" id="54293089"/>